<feature type="transmembrane region" description="Helical" evidence="7">
    <location>
        <begin position="309"/>
        <end position="329"/>
    </location>
</feature>
<keyword evidence="7" id="KW-0812">Transmembrane</keyword>
<dbReference type="InterPro" id="IPR013324">
    <property type="entry name" value="RNA_pol_sigma_r3/r4-like"/>
</dbReference>
<name>A0A841FKV1_9ACTN</name>
<feature type="compositionally biased region" description="Pro residues" evidence="6">
    <location>
        <begin position="333"/>
        <end position="388"/>
    </location>
</feature>
<dbReference type="NCBIfam" id="TIGR02937">
    <property type="entry name" value="sigma70-ECF"/>
    <property type="match status" value="1"/>
</dbReference>
<evidence type="ECO:0000259" key="10">
    <source>
        <dbReference type="Pfam" id="PF13490"/>
    </source>
</evidence>
<organism evidence="11 12">
    <name type="scientific">Phytomonospora endophytica</name>
    <dbReference type="NCBI Taxonomy" id="714109"/>
    <lineage>
        <taxon>Bacteria</taxon>
        <taxon>Bacillati</taxon>
        <taxon>Actinomycetota</taxon>
        <taxon>Actinomycetes</taxon>
        <taxon>Micromonosporales</taxon>
        <taxon>Micromonosporaceae</taxon>
        <taxon>Phytomonospora</taxon>
    </lineage>
</organism>
<keyword evidence="2" id="KW-0805">Transcription regulation</keyword>
<feature type="transmembrane region" description="Helical" evidence="7">
    <location>
        <begin position="255"/>
        <end position="288"/>
    </location>
</feature>
<dbReference type="Pfam" id="PF04542">
    <property type="entry name" value="Sigma70_r2"/>
    <property type="match status" value="1"/>
</dbReference>
<feature type="domain" description="RNA polymerase sigma-70 region 2" evidence="8">
    <location>
        <begin position="39"/>
        <end position="106"/>
    </location>
</feature>
<reference evidence="11 12" key="1">
    <citation type="submission" date="2020-08" db="EMBL/GenBank/DDBJ databases">
        <title>Genomic Encyclopedia of Type Strains, Phase IV (KMG-IV): sequencing the most valuable type-strain genomes for metagenomic binning, comparative biology and taxonomic classification.</title>
        <authorList>
            <person name="Goeker M."/>
        </authorList>
    </citation>
    <scope>NUCLEOTIDE SEQUENCE [LARGE SCALE GENOMIC DNA]</scope>
    <source>
        <strain evidence="11 12">YIM 65646</strain>
    </source>
</reference>
<dbReference type="Gene3D" id="1.10.10.10">
    <property type="entry name" value="Winged helix-like DNA-binding domain superfamily/Winged helix DNA-binding domain"/>
    <property type="match status" value="1"/>
</dbReference>
<evidence type="ECO:0000256" key="3">
    <source>
        <dbReference type="ARBA" id="ARBA00023082"/>
    </source>
</evidence>
<evidence type="ECO:0000256" key="6">
    <source>
        <dbReference type="SAM" id="MobiDB-lite"/>
    </source>
</evidence>
<evidence type="ECO:0000313" key="11">
    <source>
        <dbReference type="EMBL" id="MBB6033269.1"/>
    </source>
</evidence>
<dbReference type="GO" id="GO:0006352">
    <property type="term" value="P:DNA-templated transcription initiation"/>
    <property type="evidence" value="ECO:0007669"/>
    <property type="project" value="InterPro"/>
</dbReference>
<evidence type="ECO:0000259" key="8">
    <source>
        <dbReference type="Pfam" id="PF04542"/>
    </source>
</evidence>
<dbReference type="InterPro" id="IPR013325">
    <property type="entry name" value="RNA_pol_sigma_r2"/>
</dbReference>
<dbReference type="InterPro" id="IPR027383">
    <property type="entry name" value="Znf_put"/>
</dbReference>
<evidence type="ECO:0000259" key="9">
    <source>
        <dbReference type="Pfam" id="PF08281"/>
    </source>
</evidence>
<dbReference type="InterPro" id="IPR039425">
    <property type="entry name" value="RNA_pol_sigma-70-like"/>
</dbReference>
<dbReference type="InterPro" id="IPR036388">
    <property type="entry name" value="WH-like_DNA-bd_sf"/>
</dbReference>
<keyword evidence="3" id="KW-0731">Sigma factor</keyword>
<dbReference type="AlphaFoldDB" id="A0A841FKV1"/>
<dbReference type="PANTHER" id="PTHR43133:SF8">
    <property type="entry name" value="RNA POLYMERASE SIGMA FACTOR HI_1459-RELATED"/>
    <property type="match status" value="1"/>
</dbReference>
<evidence type="ECO:0000313" key="12">
    <source>
        <dbReference type="Proteomes" id="UP000548476"/>
    </source>
</evidence>
<dbReference type="InterPro" id="IPR013249">
    <property type="entry name" value="RNA_pol_sigma70_r4_t2"/>
</dbReference>
<dbReference type="GO" id="GO:0003677">
    <property type="term" value="F:DNA binding"/>
    <property type="evidence" value="ECO:0007669"/>
    <property type="project" value="UniProtKB-KW"/>
</dbReference>
<dbReference type="SUPFAM" id="SSF88946">
    <property type="entry name" value="Sigma2 domain of RNA polymerase sigma factors"/>
    <property type="match status" value="1"/>
</dbReference>
<dbReference type="Pfam" id="PF08281">
    <property type="entry name" value="Sigma70_r4_2"/>
    <property type="match status" value="1"/>
</dbReference>
<keyword evidence="12" id="KW-1185">Reference proteome</keyword>
<accession>A0A841FKV1</accession>
<keyword evidence="4" id="KW-0238">DNA-binding</keyword>
<evidence type="ECO:0000256" key="2">
    <source>
        <dbReference type="ARBA" id="ARBA00023015"/>
    </source>
</evidence>
<comment type="similarity">
    <text evidence="1">Belongs to the sigma-70 factor family. ECF subfamily.</text>
</comment>
<evidence type="ECO:0000256" key="1">
    <source>
        <dbReference type="ARBA" id="ARBA00010641"/>
    </source>
</evidence>
<keyword evidence="5" id="KW-0804">Transcription</keyword>
<dbReference type="Pfam" id="PF13490">
    <property type="entry name" value="zf-HC2"/>
    <property type="match status" value="1"/>
</dbReference>
<feature type="domain" description="RNA polymerase sigma factor 70 region 4 type 2" evidence="9">
    <location>
        <begin position="136"/>
        <end position="186"/>
    </location>
</feature>
<feature type="region of interest" description="Disordered" evidence="6">
    <location>
        <begin position="333"/>
        <end position="394"/>
    </location>
</feature>
<dbReference type="InterPro" id="IPR014284">
    <property type="entry name" value="RNA_pol_sigma-70_dom"/>
</dbReference>
<dbReference type="SUPFAM" id="SSF88659">
    <property type="entry name" value="Sigma3 and sigma4 domains of RNA polymerase sigma factors"/>
    <property type="match status" value="1"/>
</dbReference>
<keyword evidence="7" id="KW-0472">Membrane</keyword>
<dbReference type="EMBL" id="JACHGT010000002">
    <property type="protein sequence ID" value="MBB6033269.1"/>
    <property type="molecule type" value="Genomic_DNA"/>
</dbReference>
<feature type="domain" description="Putative zinc-finger" evidence="10">
    <location>
        <begin position="203"/>
        <end position="236"/>
    </location>
</feature>
<keyword evidence="7" id="KW-1133">Transmembrane helix</keyword>
<dbReference type="InterPro" id="IPR007627">
    <property type="entry name" value="RNA_pol_sigma70_r2"/>
</dbReference>
<dbReference type="Gene3D" id="1.10.1740.10">
    <property type="match status" value="1"/>
</dbReference>
<dbReference type="Proteomes" id="UP000548476">
    <property type="component" value="Unassembled WGS sequence"/>
</dbReference>
<comment type="caution">
    <text evidence="11">The sequence shown here is derived from an EMBL/GenBank/DDBJ whole genome shotgun (WGS) entry which is preliminary data.</text>
</comment>
<proteinExistence type="inferred from homology"/>
<dbReference type="GO" id="GO:0016987">
    <property type="term" value="F:sigma factor activity"/>
    <property type="evidence" value="ECO:0007669"/>
    <property type="project" value="UniProtKB-KW"/>
</dbReference>
<gene>
    <name evidence="11" type="ORF">HNR73_001116</name>
</gene>
<dbReference type="PANTHER" id="PTHR43133">
    <property type="entry name" value="RNA POLYMERASE ECF-TYPE SIGMA FACTO"/>
    <property type="match status" value="1"/>
</dbReference>
<evidence type="ECO:0000256" key="7">
    <source>
        <dbReference type="SAM" id="Phobius"/>
    </source>
</evidence>
<dbReference type="RefSeq" id="WP_184786150.1">
    <property type="nucleotide sequence ID" value="NZ_BONT01000024.1"/>
</dbReference>
<evidence type="ECO:0000256" key="5">
    <source>
        <dbReference type="ARBA" id="ARBA00023163"/>
    </source>
</evidence>
<protein>
    <submittedName>
        <fullName evidence="11">RNA polymerase sigma factor (Sigma-70 family)</fullName>
    </submittedName>
</protein>
<evidence type="ECO:0000256" key="4">
    <source>
        <dbReference type="ARBA" id="ARBA00023125"/>
    </source>
</evidence>
<sequence length="799" mass="83900">MATAPHPGGEPPTDADNIVSDADLILATRGGDTTAYGELYARHVGAANRLARILARDGAEADDLVSETFAKVLTTMRNGRGPDLAFRAYLLTTLRHTFYDRTKRDKKIEFTDDMTRHDRGETFEDPAVAGMERRYAARAFKRLPERWQVVLWHTEVEKESPKDVAVLLGLSPNGVSALAYRARERLRQAFLQEHAADTSDADCQWTADRLGARVRAGLSPRDSQKVDTHLEDCAHCKLLFIELGELNRSIPKEIAFIVLGTAAVPYLGVGVKAVAAGAGLGTLVKAYWLWVLKAGNKVRQVAQQMGGKGAAVGGGVAVVAAVVALILIANESPPPPPVADPPPANVPAGEDPPPPPDDPADPPPPPPNDPPTPDPTPSKPGATPPPPDKPAKDFAIFTPEIGSDLVAGDAGTLPITVRSPERASVGTEGGEGGGVLTGRKAAPDDVVLVASVPKGVKLEGKDAGDGWSCVDGPEGPKTNDITCKRARLKPGTSSTARLKLDIPKQVSGFQSVKVTVDTTDRQGEARLRIAIAPKGMSTAYASTKATGIAIAGDTLMTCKKQPHCLEGPLLDNHTRRMAPYVGSDPDVAVSSAKLSLPSGAAVTWAGLYWTSSGDSVPRHVQLSGPGGSRKLSADRVFSGTERAVTQAMAEVTDLIRAGNWKVSLDADLLPSGITKYAGWSLVVAYDTGPDNEVGVYEGLAQPRHDHTLDLQIEHSGPVTVGFVLWDGDRTLGGDCAKLGSATVGDGGNLGASHANGSGEDHTFGVDATTYKVNTSPSNETLTVSTGWDPLDIGVLATAA</sequence>